<dbReference type="SMART" id="SM00208">
    <property type="entry name" value="TNFR"/>
    <property type="match status" value="4"/>
</dbReference>
<dbReference type="PROSITE" id="PS00652">
    <property type="entry name" value="TNFR_NGFR_1"/>
    <property type="match status" value="2"/>
</dbReference>
<dbReference type="GO" id="GO:0050830">
    <property type="term" value="P:defense response to Gram-positive bacterium"/>
    <property type="evidence" value="ECO:0007669"/>
    <property type="project" value="TreeGrafter"/>
</dbReference>
<feature type="repeat" description="TNFR-Cys" evidence="1">
    <location>
        <begin position="60"/>
        <end position="102"/>
    </location>
</feature>
<feature type="chain" id="PRO_5025657345" evidence="3">
    <location>
        <begin position="22"/>
        <end position="229"/>
    </location>
</feature>
<evidence type="ECO:0000313" key="5">
    <source>
        <dbReference type="Ensembl" id="ENSMMDP00005001000.1"/>
    </source>
</evidence>
<dbReference type="AlphaFoldDB" id="A0A667W9D5"/>
<evidence type="ECO:0000256" key="1">
    <source>
        <dbReference type="PROSITE-ProRule" id="PRU00206"/>
    </source>
</evidence>
<dbReference type="InterPro" id="IPR001368">
    <property type="entry name" value="TNFR/NGFR_Cys_rich_reg"/>
</dbReference>
<name>A0A667W9D5_9TELE</name>
<sequence length="229" mass="24774">MFYTVLAFLFVASVSVGGVHGVDCKPGEYKTRDEECCPMCEAGYVVRRDCTPESSTGCIKCGSGTYMDKRNGLTKCLTCTSCHPAEGLLTQQECTPTSNTVCDVVEGHFCKSSTLDTGCTVAEVHRSCAAGQRIKSPGNKTADTVCEDCPPRYYSPYGITCIAWTICSETQRTIEEGSPSKDFVCGNAERHHYVLIASFLLPVIVFGVAISGRRMTVKRSHQGATCQEA</sequence>
<comment type="caution">
    <text evidence="1">Lacks conserved residue(s) required for the propagation of feature annotation.</text>
</comment>
<reference evidence="5" key="1">
    <citation type="submission" date="2019-06" db="EMBL/GenBank/DDBJ databases">
        <authorList>
            <consortium name="Wellcome Sanger Institute Data Sharing"/>
        </authorList>
    </citation>
    <scope>NUCLEOTIDE SEQUENCE [LARGE SCALE GENOMIC DNA]</scope>
</reference>
<feature type="domain" description="TNFR-Cys" evidence="4">
    <location>
        <begin position="60"/>
        <end position="102"/>
    </location>
</feature>
<dbReference type="GeneTree" id="ENSGT00950000183126"/>
<evidence type="ECO:0000313" key="6">
    <source>
        <dbReference type="Proteomes" id="UP000472263"/>
    </source>
</evidence>
<organism evidence="5 6">
    <name type="scientific">Myripristis murdjan</name>
    <name type="common">pinecone soldierfish</name>
    <dbReference type="NCBI Taxonomy" id="586833"/>
    <lineage>
        <taxon>Eukaryota</taxon>
        <taxon>Metazoa</taxon>
        <taxon>Chordata</taxon>
        <taxon>Craniata</taxon>
        <taxon>Vertebrata</taxon>
        <taxon>Euteleostomi</taxon>
        <taxon>Actinopterygii</taxon>
        <taxon>Neopterygii</taxon>
        <taxon>Teleostei</taxon>
        <taxon>Neoteleostei</taxon>
        <taxon>Acanthomorphata</taxon>
        <taxon>Holocentriformes</taxon>
        <taxon>Holocentridae</taxon>
        <taxon>Myripristis</taxon>
    </lineage>
</organism>
<dbReference type="PANTHER" id="PTHR46838:SF1">
    <property type="entry name" value="TUMOR NECROSIS FACTOR RECEPTOR SUPERFAMILY MEMBER 14"/>
    <property type="match status" value="1"/>
</dbReference>
<dbReference type="Proteomes" id="UP000472263">
    <property type="component" value="Chromosome 7"/>
</dbReference>
<feature type="disulfide bond" evidence="1">
    <location>
        <begin position="37"/>
        <end position="50"/>
    </location>
</feature>
<evidence type="ECO:0000256" key="2">
    <source>
        <dbReference type="SAM" id="Phobius"/>
    </source>
</evidence>
<dbReference type="GO" id="GO:0046642">
    <property type="term" value="P:negative regulation of alpha-beta T cell proliferation"/>
    <property type="evidence" value="ECO:0007669"/>
    <property type="project" value="TreeGrafter"/>
</dbReference>
<evidence type="ECO:0000256" key="3">
    <source>
        <dbReference type="SAM" id="SignalP"/>
    </source>
</evidence>
<dbReference type="GO" id="GO:0009897">
    <property type="term" value="C:external side of plasma membrane"/>
    <property type="evidence" value="ECO:0007669"/>
    <property type="project" value="TreeGrafter"/>
</dbReference>
<proteinExistence type="predicted"/>
<gene>
    <name evidence="5" type="primary">si:ch211-261n11.8</name>
</gene>
<keyword evidence="3" id="KW-0732">Signal</keyword>
<dbReference type="GO" id="GO:0002720">
    <property type="term" value="P:positive regulation of cytokine production involved in immune response"/>
    <property type="evidence" value="ECO:0007669"/>
    <property type="project" value="TreeGrafter"/>
</dbReference>
<feature type="repeat" description="TNFR-Cys" evidence="1">
    <location>
        <begin position="23"/>
        <end position="58"/>
    </location>
</feature>
<dbReference type="GO" id="GO:0050829">
    <property type="term" value="P:defense response to Gram-negative bacterium"/>
    <property type="evidence" value="ECO:0007669"/>
    <property type="project" value="TreeGrafter"/>
</dbReference>
<dbReference type="Gene3D" id="2.10.50.10">
    <property type="entry name" value="Tumor Necrosis Factor Receptor, subunit A, domain 2"/>
    <property type="match status" value="3"/>
</dbReference>
<feature type="transmembrane region" description="Helical" evidence="2">
    <location>
        <begin position="193"/>
        <end position="212"/>
    </location>
</feature>
<protein>
    <submittedName>
        <fullName evidence="5">Tumor necrosis factor receptor superfamily member 14-like</fullName>
    </submittedName>
</protein>
<dbReference type="GO" id="GO:2000406">
    <property type="term" value="P:positive regulation of T cell migration"/>
    <property type="evidence" value="ECO:0007669"/>
    <property type="project" value="TreeGrafter"/>
</dbReference>
<dbReference type="PROSITE" id="PS50050">
    <property type="entry name" value="TNFR_NGFR_2"/>
    <property type="match status" value="2"/>
</dbReference>
<evidence type="ECO:0000259" key="4">
    <source>
        <dbReference type="PROSITE" id="PS50050"/>
    </source>
</evidence>
<dbReference type="SUPFAM" id="SSF57586">
    <property type="entry name" value="TNF receptor-like"/>
    <property type="match status" value="3"/>
</dbReference>
<feature type="disulfide bond" evidence="1">
    <location>
        <begin position="61"/>
        <end position="76"/>
    </location>
</feature>
<dbReference type="Ensembl" id="ENSMMDT00005001021.1">
    <property type="protein sequence ID" value="ENSMMDP00005001000.1"/>
    <property type="gene ID" value="ENSMMDG00005000604.1"/>
</dbReference>
<dbReference type="PANTHER" id="PTHR46838">
    <property type="entry name" value="TUMOR NECROSIS FACTOR RECEPTOR SUPERFAMILY MEMBER 14"/>
    <property type="match status" value="1"/>
</dbReference>
<keyword evidence="2" id="KW-0812">Transmembrane</keyword>
<reference evidence="5" key="3">
    <citation type="submission" date="2025-09" db="UniProtKB">
        <authorList>
            <consortium name="Ensembl"/>
        </authorList>
    </citation>
    <scope>IDENTIFICATION</scope>
</reference>
<keyword evidence="1" id="KW-1015">Disulfide bond</keyword>
<keyword evidence="6" id="KW-1185">Reference proteome</keyword>
<keyword evidence="2" id="KW-0472">Membrane</keyword>
<keyword evidence="2" id="KW-1133">Transmembrane helix</keyword>
<reference evidence="5" key="2">
    <citation type="submission" date="2025-08" db="UniProtKB">
        <authorList>
            <consortium name="Ensembl"/>
        </authorList>
    </citation>
    <scope>IDENTIFICATION</scope>
</reference>
<feature type="domain" description="TNFR-Cys" evidence="4">
    <location>
        <begin position="23"/>
        <end position="58"/>
    </location>
</feature>
<dbReference type="Pfam" id="PF00020">
    <property type="entry name" value="TNFR_c6"/>
    <property type="match status" value="1"/>
</dbReference>
<accession>A0A667W9D5</accession>
<feature type="disulfide bond" evidence="1">
    <location>
        <begin position="40"/>
        <end position="58"/>
    </location>
</feature>
<feature type="signal peptide" evidence="3">
    <location>
        <begin position="1"/>
        <end position="21"/>
    </location>
</feature>